<comment type="function">
    <text evidence="1 8">The Vlp and Vsp proteins are antigenically distinct proteins, only one vlp or vsp gene is transcriptionally active at any one time. Switching between these genes is a mechanism of host immune response evasion.</text>
</comment>
<organism evidence="9">
    <name type="scientific">Borrelia coriaceae ATCC 43381</name>
    <dbReference type="NCBI Taxonomy" id="1408429"/>
    <lineage>
        <taxon>Bacteria</taxon>
        <taxon>Pseudomonadati</taxon>
        <taxon>Spirochaetota</taxon>
        <taxon>Spirochaetia</taxon>
        <taxon>Spirochaetales</taxon>
        <taxon>Borreliaceae</taxon>
        <taxon>Borrelia</taxon>
    </lineage>
</organism>
<sequence>MATSAVTNALNTLIIVIRKTIDEGLKTVKKTIKLNT</sequence>
<dbReference type="EMBL" id="CP005766">
    <property type="protein sequence ID" value="AHH11708.1"/>
    <property type="molecule type" value="Genomic_DNA"/>
</dbReference>
<keyword evidence="9" id="KW-0614">Plasmid</keyword>
<dbReference type="GO" id="GO:0009279">
    <property type="term" value="C:cell outer membrane"/>
    <property type="evidence" value="ECO:0007669"/>
    <property type="project" value="UniProtKB-SubCell"/>
</dbReference>
<dbReference type="SUPFAM" id="SSF74748">
    <property type="entry name" value="Variable surface antigen VlsE"/>
    <property type="match status" value="1"/>
</dbReference>
<keyword evidence="7 8" id="KW-0449">Lipoprotein</keyword>
<proteinExistence type="predicted"/>
<accession>W5SYB7</accession>
<dbReference type="AlphaFoldDB" id="W5SYB7"/>
<evidence type="ECO:0000256" key="4">
    <source>
        <dbReference type="ARBA" id="ARBA00023136"/>
    </source>
</evidence>
<evidence type="ECO:0000256" key="3">
    <source>
        <dbReference type="ARBA" id="ARBA00022729"/>
    </source>
</evidence>
<keyword evidence="5 8" id="KW-0564">Palmitate</keyword>
<evidence type="ECO:0000256" key="1">
    <source>
        <dbReference type="ARBA" id="ARBA00003932"/>
    </source>
</evidence>
<gene>
    <name evidence="9" type="ORF">BCO_0013516</name>
</gene>
<keyword evidence="4 8" id="KW-0472">Membrane</keyword>
<protein>
    <recommendedName>
        <fullName evidence="8">Variable large protein</fullName>
    </recommendedName>
</protein>
<keyword evidence="3" id="KW-0732">Signal</keyword>
<comment type="subcellular location">
    <subcellularLocation>
        <location evidence="2 8">Cell outer membrane</location>
        <topology evidence="2 8">Lipid-anchor</topology>
    </subcellularLocation>
</comment>
<dbReference type="Pfam" id="PF00921">
    <property type="entry name" value="Lipoprotein_2"/>
    <property type="match status" value="1"/>
</dbReference>
<keyword evidence="6 8" id="KW-0998">Cell outer membrane</keyword>
<evidence type="ECO:0000256" key="7">
    <source>
        <dbReference type="ARBA" id="ARBA00023288"/>
    </source>
</evidence>
<evidence type="ECO:0000256" key="2">
    <source>
        <dbReference type="ARBA" id="ARBA00004459"/>
    </source>
</evidence>
<geneLocation type="plasmid" evidence="9">
    <name>unnamed</name>
</geneLocation>
<dbReference type="HOGENOM" id="CLU_3354909_0_0_12"/>
<evidence type="ECO:0000256" key="6">
    <source>
        <dbReference type="ARBA" id="ARBA00023237"/>
    </source>
</evidence>
<evidence type="ECO:0000256" key="8">
    <source>
        <dbReference type="RuleBase" id="RU363105"/>
    </source>
</evidence>
<reference evidence="9" key="1">
    <citation type="submission" date="2013-04" db="EMBL/GenBank/DDBJ databases">
        <title>Comparative Genomics of Relapsing Fever Spirochetes.</title>
        <authorList>
            <person name="Schwan T.G."/>
            <person name="Raffel S.J."/>
            <person name="Porcella S.F."/>
            <person name="Martens C.A."/>
            <person name="Bruno D.P."/>
            <person name="Ricklefs S.M."/>
            <person name="Barbian K.B."/>
        </authorList>
    </citation>
    <scope>NUCLEOTIDE SEQUENCE</scope>
    <source>
        <strain evidence="9">Co53</strain>
        <plasmid evidence="9">unnamed</plasmid>
    </source>
</reference>
<evidence type="ECO:0000256" key="5">
    <source>
        <dbReference type="ARBA" id="ARBA00023139"/>
    </source>
</evidence>
<evidence type="ECO:0000313" key="9">
    <source>
        <dbReference type="EMBL" id="AHH11708.1"/>
    </source>
</evidence>
<dbReference type="InterPro" id="IPR000680">
    <property type="entry name" value="Borrelia_lipo"/>
</dbReference>
<name>W5SYB7_9SPIR</name>